<dbReference type="AlphaFoldDB" id="A0A9P4N220"/>
<feature type="chain" id="PRO_5040367421" evidence="1">
    <location>
        <begin position="17"/>
        <end position="114"/>
    </location>
</feature>
<keyword evidence="1" id="KW-0732">Signal</keyword>
<evidence type="ECO:0000256" key="1">
    <source>
        <dbReference type="SAM" id="SignalP"/>
    </source>
</evidence>
<accession>A0A9P4N220</accession>
<organism evidence="2 3">
    <name type="scientific">Lojkania enalia</name>
    <dbReference type="NCBI Taxonomy" id="147567"/>
    <lineage>
        <taxon>Eukaryota</taxon>
        <taxon>Fungi</taxon>
        <taxon>Dikarya</taxon>
        <taxon>Ascomycota</taxon>
        <taxon>Pezizomycotina</taxon>
        <taxon>Dothideomycetes</taxon>
        <taxon>Pleosporomycetidae</taxon>
        <taxon>Pleosporales</taxon>
        <taxon>Pleosporales incertae sedis</taxon>
        <taxon>Lojkania</taxon>
    </lineage>
</organism>
<dbReference type="OrthoDB" id="3679644at2759"/>
<reference evidence="3" key="1">
    <citation type="journal article" date="2020" name="Stud. Mycol.">
        <title>101 Dothideomycetes genomes: A test case for predicting lifestyles and emergence of pathogens.</title>
        <authorList>
            <person name="Haridas S."/>
            <person name="Albert R."/>
            <person name="Binder M."/>
            <person name="Bloem J."/>
            <person name="LaButti K."/>
            <person name="Salamov A."/>
            <person name="Andreopoulos B."/>
            <person name="Baker S."/>
            <person name="Barry K."/>
            <person name="Bills G."/>
            <person name="Bluhm B."/>
            <person name="Cannon C."/>
            <person name="Castanera R."/>
            <person name="Culley D."/>
            <person name="Daum C."/>
            <person name="Ezra D."/>
            <person name="Gonzalez J."/>
            <person name="Henrissat B."/>
            <person name="Kuo A."/>
            <person name="Liang C."/>
            <person name="Lipzen A."/>
            <person name="Lutzoni F."/>
            <person name="Magnuson J."/>
            <person name="Mondo S."/>
            <person name="Nolan M."/>
            <person name="Ohm R."/>
            <person name="Pangilinan J."/>
            <person name="Park H.-J."/>
            <person name="Ramirez L."/>
            <person name="Alfaro M."/>
            <person name="Sun H."/>
            <person name="Tritt A."/>
            <person name="Yoshinaga Y."/>
            <person name="Zwiers L.-H."/>
            <person name="Turgeon B."/>
            <person name="Goodwin S."/>
            <person name="Spatafora J."/>
            <person name="Crous P."/>
            <person name="Grigoriev I."/>
        </authorList>
    </citation>
    <scope>NUCLEOTIDE SEQUENCE [LARGE SCALE GENOMIC DNA]</scope>
    <source>
        <strain evidence="3">CBS 304.66</strain>
    </source>
</reference>
<dbReference type="EMBL" id="ML986596">
    <property type="protein sequence ID" value="KAF2266745.1"/>
    <property type="molecule type" value="Genomic_DNA"/>
</dbReference>
<keyword evidence="3" id="KW-1185">Reference proteome</keyword>
<evidence type="ECO:0000313" key="3">
    <source>
        <dbReference type="Proteomes" id="UP000800093"/>
    </source>
</evidence>
<feature type="signal peptide" evidence="1">
    <location>
        <begin position="1"/>
        <end position="16"/>
    </location>
</feature>
<comment type="caution">
    <text evidence="2">The sequence shown here is derived from an EMBL/GenBank/DDBJ whole genome shotgun (WGS) entry which is preliminary data.</text>
</comment>
<gene>
    <name evidence="2" type="ORF">CC78DRAFT_566791</name>
</gene>
<evidence type="ECO:0000313" key="2">
    <source>
        <dbReference type="EMBL" id="KAF2266745.1"/>
    </source>
</evidence>
<sequence>MQYLAIFFTAFGLANAAPANDLAARQSIASVDRYAGPGCTGTICNKAGSGDLHAGCNTITDSCTASLHLNYAPSGCQVTIWTDTTCTSFTHYANITSFECYALGPPIQSISVIC</sequence>
<protein>
    <submittedName>
        <fullName evidence="2">Uncharacterized protein</fullName>
    </submittedName>
</protein>
<proteinExistence type="predicted"/>
<name>A0A9P4N220_9PLEO</name>
<dbReference type="Proteomes" id="UP000800093">
    <property type="component" value="Unassembled WGS sequence"/>
</dbReference>